<proteinExistence type="predicted"/>
<protein>
    <submittedName>
        <fullName evidence="2">Uncharacterized protein</fullName>
    </submittedName>
</protein>
<dbReference type="OrthoDB" id="8641910at2"/>
<dbReference type="EMBL" id="RBZU01000019">
    <property type="protein sequence ID" value="RKP44740.1"/>
    <property type="molecule type" value="Genomic_DNA"/>
</dbReference>
<sequence>MARVSISKEQWRIARIQWEGDPLVSYADIAEQLTTSRQAVKQHADRNGWQKKIDAAAVAEKAHIAADAKVSYVPVGTPEQAPSVYVETAENVDLSRAPMRPALPTPVPAGTDSQTASVMVEQGAVDMRAQVLAQHRTEWKAVRSKLYKLLKAGDSMPDGDTARAVKAVAESVKVLQEGERKAYGLEAPGDPRNPGAGRPAIVINRTKGKTIGR</sequence>
<reference evidence="2 3" key="1">
    <citation type="submission" date="2018-10" db="EMBL/GenBank/DDBJ databases">
        <title>Robbsia sp. DHC34, isolated from soil.</title>
        <authorList>
            <person name="Gao Z.-H."/>
            <person name="Qiu L.-H."/>
        </authorList>
    </citation>
    <scope>NUCLEOTIDE SEQUENCE [LARGE SCALE GENOMIC DNA]</scope>
    <source>
        <strain evidence="2 3">DHC34</strain>
    </source>
</reference>
<dbReference type="Proteomes" id="UP000270342">
    <property type="component" value="Unassembled WGS sequence"/>
</dbReference>
<feature type="region of interest" description="Disordered" evidence="1">
    <location>
        <begin position="184"/>
        <end position="213"/>
    </location>
</feature>
<evidence type="ECO:0000256" key="1">
    <source>
        <dbReference type="SAM" id="MobiDB-lite"/>
    </source>
</evidence>
<keyword evidence="3" id="KW-1185">Reference proteome</keyword>
<comment type="caution">
    <text evidence="2">The sequence shown here is derived from an EMBL/GenBank/DDBJ whole genome shotgun (WGS) entry which is preliminary data.</text>
</comment>
<dbReference type="RefSeq" id="WP_121091287.1">
    <property type="nucleotide sequence ID" value="NZ_RBZU01000019.1"/>
</dbReference>
<evidence type="ECO:0000313" key="2">
    <source>
        <dbReference type="EMBL" id="RKP44740.1"/>
    </source>
</evidence>
<gene>
    <name evidence="2" type="ORF">D7S86_27345</name>
</gene>
<organism evidence="2 3">
    <name type="scientific">Pararobbsia silviterrae</name>
    <dbReference type="NCBI Taxonomy" id="1792498"/>
    <lineage>
        <taxon>Bacteria</taxon>
        <taxon>Pseudomonadati</taxon>
        <taxon>Pseudomonadota</taxon>
        <taxon>Betaproteobacteria</taxon>
        <taxon>Burkholderiales</taxon>
        <taxon>Burkholderiaceae</taxon>
        <taxon>Pararobbsia</taxon>
    </lineage>
</organism>
<evidence type="ECO:0000313" key="3">
    <source>
        <dbReference type="Proteomes" id="UP000270342"/>
    </source>
</evidence>
<name>A0A494X311_9BURK</name>
<accession>A0A494X311</accession>
<dbReference type="AlphaFoldDB" id="A0A494X311"/>